<feature type="transmembrane region" description="Helical" evidence="2">
    <location>
        <begin position="351"/>
        <end position="375"/>
    </location>
</feature>
<name>D6Z7N3_SEGRD</name>
<feature type="transmembrane region" description="Helical" evidence="2">
    <location>
        <begin position="220"/>
        <end position="238"/>
    </location>
</feature>
<evidence type="ECO:0000313" key="4">
    <source>
        <dbReference type="Proteomes" id="UP000002247"/>
    </source>
</evidence>
<reference evidence="3 4" key="1">
    <citation type="journal article" date="2010" name="Stand. Genomic Sci.">
        <title>Complete genome sequence of Segniliparus rotundus type strain (CDC 1076).</title>
        <authorList>
            <person name="Sikorski J."/>
            <person name="Lapidus A."/>
            <person name="Copeland A."/>
            <person name="Misra M."/>
            <person name="Glavina Del Rio T."/>
            <person name="Nolan M."/>
            <person name="Lucas S."/>
            <person name="Chen F."/>
            <person name="Tice H."/>
            <person name="Cheng J.F."/>
            <person name="Jando M."/>
            <person name="Schneider S."/>
            <person name="Bruce D."/>
            <person name="Goodwin L."/>
            <person name="Pitluck S."/>
            <person name="Liolios K."/>
            <person name="Mikhailova N."/>
            <person name="Pati A."/>
            <person name="Ivanova N."/>
            <person name="Mavromatis K."/>
            <person name="Chen A."/>
            <person name="Palaniappan K."/>
            <person name="Chertkov O."/>
            <person name="Land M."/>
            <person name="Hauser L."/>
            <person name="Chang Y.J."/>
            <person name="Jeffries C.D."/>
            <person name="Brettin T."/>
            <person name="Detter J.C."/>
            <person name="Han C."/>
            <person name="Rohde M."/>
            <person name="Goker M."/>
            <person name="Bristow J."/>
            <person name="Eisen J.A."/>
            <person name="Markowitz V."/>
            <person name="Hugenholtz P."/>
            <person name="Kyrpides N.C."/>
            <person name="Klenk H.P."/>
        </authorList>
    </citation>
    <scope>NUCLEOTIDE SEQUENCE [LARGE SCALE GENOMIC DNA]</scope>
    <source>
        <strain evidence="4">ATCC BAA-972 / CDC 1076 / CIP 108378 / DSM 44985 / JCM 13578</strain>
    </source>
</reference>
<organism evidence="3 4">
    <name type="scientific">Segniliparus rotundus (strain ATCC BAA-972 / CDC 1076 / CIP 108378 / DSM 44985 / JCM 13578)</name>
    <dbReference type="NCBI Taxonomy" id="640132"/>
    <lineage>
        <taxon>Bacteria</taxon>
        <taxon>Bacillati</taxon>
        <taxon>Actinomycetota</taxon>
        <taxon>Actinomycetes</taxon>
        <taxon>Mycobacteriales</taxon>
        <taxon>Segniliparaceae</taxon>
        <taxon>Segniliparus</taxon>
    </lineage>
</organism>
<keyword evidence="2" id="KW-0472">Membrane</keyword>
<feature type="transmembrane region" description="Helical" evidence="2">
    <location>
        <begin position="316"/>
        <end position="339"/>
    </location>
</feature>
<keyword evidence="2" id="KW-0812">Transmembrane</keyword>
<gene>
    <name evidence="3" type="ordered locus">Srot_1500</name>
</gene>
<dbReference type="AlphaFoldDB" id="D6Z7N3"/>
<dbReference type="HOGENOM" id="CLU_020665_3_0_11"/>
<evidence type="ECO:0000256" key="1">
    <source>
        <dbReference type="SAM" id="MobiDB-lite"/>
    </source>
</evidence>
<feature type="transmembrane region" description="Helical" evidence="2">
    <location>
        <begin position="110"/>
        <end position="129"/>
    </location>
</feature>
<feature type="transmembrane region" description="Helical" evidence="2">
    <location>
        <begin position="76"/>
        <end position="98"/>
    </location>
</feature>
<proteinExistence type="predicted"/>
<dbReference type="KEGG" id="srt:Srot_1500"/>
<keyword evidence="4" id="KW-1185">Reference proteome</keyword>
<feature type="transmembrane region" description="Helical" evidence="2">
    <location>
        <begin position="22"/>
        <end position="45"/>
    </location>
</feature>
<dbReference type="STRING" id="640132.Srot_1500"/>
<dbReference type="InterPro" id="IPR045931">
    <property type="entry name" value="DUF6350"/>
</dbReference>
<dbReference type="Pfam" id="PF19877">
    <property type="entry name" value="DUF6350"/>
    <property type="match status" value="1"/>
</dbReference>
<accession>D6Z7N3</accession>
<feature type="region of interest" description="Disordered" evidence="1">
    <location>
        <begin position="392"/>
        <end position="460"/>
    </location>
</feature>
<sequence>MQALRDALVWSQPPAAREPRSLFAVAFAPAGVLLGFVAAIALVTLVSADSDLQGAFGAIALVWLAAHQVPVSIADIALGALPLVPTALLMWFVARLSAQAACTRATGRQLRQVLAAAMGGPLVITMILLATAKDAATVVPLNAPAPAPALAWVTGVHLVASGLGVLWSRREAVAQALPAWGPCAAQLGVRSGLWLFTISAALTVLNMVAHWGKLSAGFDVGSGGVGLFGVLVMSLLYLPNVIVAGVDVLLGATVRFGGTSVQLAHAQIGQLPLLPSFTPLTSWHFGRAAFVALLVPAAVGAWLGSQCAAKTQSVTASARCAVCAAAFAASLVCVVSAAACGRVGVIGQWSVNVLLLWLLAFALLALPAVVVAVAATAPAALRGKPAPTVVISPARDQNTWEDPAEEHDPAQDETALDAADERKDANSACEPDSAEPQTACETLGDLEKQEPAAEGDESAE</sequence>
<protein>
    <submittedName>
        <fullName evidence="3">Uncharacterized protein</fullName>
    </submittedName>
</protein>
<feature type="transmembrane region" description="Helical" evidence="2">
    <location>
        <begin position="149"/>
        <end position="167"/>
    </location>
</feature>
<dbReference type="EMBL" id="CP001958">
    <property type="protein sequence ID" value="ADG97963.1"/>
    <property type="molecule type" value="Genomic_DNA"/>
</dbReference>
<feature type="transmembrane region" description="Helical" evidence="2">
    <location>
        <begin position="187"/>
        <end position="208"/>
    </location>
</feature>
<keyword evidence="2" id="KW-1133">Transmembrane helix</keyword>
<evidence type="ECO:0000313" key="3">
    <source>
        <dbReference type="EMBL" id="ADG97963.1"/>
    </source>
</evidence>
<evidence type="ECO:0000256" key="2">
    <source>
        <dbReference type="SAM" id="Phobius"/>
    </source>
</evidence>
<dbReference type="Proteomes" id="UP000002247">
    <property type="component" value="Chromosome"/>
</dbReference>
<feature type="transmembrane region" description="Helical" evidence="2">
    <location>
        <begin position="285"/>
        <end position="304"/>
    </location>
</feature>